<dbReference type="AlphaFoldDB" id="G3VWN1"/>
<keyword evidence="5" id="KW-0677">Repeat</keyword>
<dbReference type="InterPro" id="IPR052672">
    <property type="entry name" value="Type1_Cytokine_Rcpt_Type2"/>
</dbReference>
<dbReference type="GO" id="GO:0005886">
    <property type="term" value="C:plasma membrane"/>
    <property type="evidence" value="ECO:0007669"/>
    <property type="project" value="UniProtKB-ARBA"/>
</dbReference>
<evidence type="ECO:0000313" key="13">
    <source>
        <dbReference type="Proteomes" id="UP000007648"/>
    </source>
</evidence>
<comment type="similarity">
    <text evidence="2">Belongs to the type I cytokine receptor family. Type 2 subfamily.</text>
</comment>
<comment type="subcellular location">
    <subcellularLocation>
        <location evidence="1">Membrane</location>
        <topology evidence="1">Single-pass type I membrane protein</topology>
    </subcellularLocation>
</comment>
<accession>G3VWN1</accession>
<keyword evidence="3" id="KW-0812">Transmembrane</keyword>
<reference evidence="12" key="3">
    <citation type="submission" date="2025-09" db="UniProtKB">
        <authorList>
            <consortium name="Ensembl"/>
        </authorList>
    </citation>
    <scope>IDENTIFICATION</scope>
</reference>
<dbReference type="SUPFAM" id="SSF49265">
    <property type="entry name" value="Fibronectin type III"/>
    <property type="match status" value="2"/>
</dbReference>
<dbReference type="FunCoup" id="G3VWN1">
    <property type="interactions" value="321"/>
</dbReference>
<sequence length="381" mass="42877">MRKALGQWEVVMALCSLFHWSSGGITTITCSGWVRVDPAPVFEMGLNVSIICQSTLRNCQPRKFYLYKYSQGGQDRLRMAKINQTVARLQLSAFREPRAHVICRADCLRHSGERLICGTDIASGYPPSVPTNLTCLIYEYSGNMTCTWDTGSPTYLDTKYTVHVKSLQTGQEQLYLTSRHISISTNTLHSGKTYSVWVQAANALGVQESEHLQLNLDDIVIPTLPVITGAEDRNTSVPTTVIHWRIQTSMDGVFCEMRHKATARPSWNVTELGASLARMGRVEYHLQPGTAYVFQARCRRTGSEYGQEWSEPFVHRTPEAGEPFGRFHSAPSLSSLLMSLLVFFRHTVSFPFFTFRIKNHCLKYFRFPASPGRWSAGLGSS</sequence>
<evidence type="ECO:0000256" key="1">
    <source>
        <dbReference type="ARBA" id="ARBA00004479"/>
    </source>
</evidence>
<dbReference type="CDD" id="cd00063">
    <property type="entry name" value="FN3"/>
    <property type="match status" value="1"/>
</dbReference>
<evidence type="ECO:0000256" key="5">
    <source>
        <dbReference type="ARBA" id="ARBA00022737"/>
    </source>
</evidence>
<dbReference type="InParanoid" id="G3VWN1"/>
<evidence type="ECO:0000313" key="12">
    <source>
        <dbReference type="Ensembl" id="ENSSHAP00000007586.2"/>
    </source>
</evidence>
<keyword evidence="4 10" id="KW-0732">Signal</keyword>
<proteinExistence type="inferred from homology"/>
<dbReference type="PANTHER" id="PTHR48423:SF2">
    <property type="entry name" value="INTERLEUKIN-12 RECEPTOR SUBUNIT BETA-2"/>
    <property type="match status" value="1"/>
</dbReference>
<keyword evidence="6" id="KW-1133">Transmembrane helix</keyword>
<evidence type="ECO:0000256" key="10">
    <source>
        <dbReference type="SAM" id="SignalP"/>
    </source>
</evidence>
<evidence type="ECO:0000256" key="3">
    <source>
        <dbReference type="ARBA" id="ARBA00022692"/>
    </source>
</evidence>
<evidence type="ECO:0000256" key="2">
    <source>
        <dbReference type="ARBA" id="ARBA00008921"/>
    </source>
</evidence>
<dbReference type="InterPro" id="IPR013783">
    <property type="entry name" value="Ig-like_fold"/>
</dbReference>
<dbReference type="FunFam" id="2.60.40.10:FF:001392">
    <property type="entry name" value="Interleukin 23 receptor"/>
    <property type="match status" value="1"/>
</dbReference>
<dbReference type="InterPro" id="IPR003961">
    <property type="entry name" value="FN3_dom"/>
</dbReference>
<organism evidence="12 13">
    <name type="scientific">Sarcophilus harrisii</name>
    <name type="common">Tasmanian devil</name>
    <name type="synonym">Sarcophilus laniarius</name>
    <dbReference type="NCBI Taxonomy" id="9305"/>
    <lineage>
        <taxon>Eukaryota</taxon>
        <taxon>Metazoa</taxon>
        <taxon>Chordata</taxon>
        <taxon>Craniata</taxon>
        <taxon>Vertebrata</taxon>
        <taxon>Euteleostomi</taxon>
        <taxon>Mammalia</taxon>
        <taxon>Metatheria</taxon>
        <taxon>Dasyuromorphia</taxon>
        <taxon>Dasyuridae</taxon>
        <taxon>Sarcophilus</taxon>
    </lineage>
</organism>
<dbReference type="Ensembl" id="ENSSHAT00000007649.2">
    <property type="protein sequence ID" value="ENSSHAP00000007586.2"/>
    <property type="gene ID" value="ENSSHAG00000006594.2"/>
</dbReference>
<dbReference type="GeneTree" id="ENSGT00530000064198"/>
<evidence type="ECO:0000259" key="11">
    <source>
        <dbReference type="PROSITE" id="PS50853"/>
    </source>
</evidence>
<evidence type="ECO:0000256" key="6">
    <source>
        <dbReference type="ARBA" id="ARBA00022989"/>
    </source>
</evidence>
<evidence type="ECO:0000256" key="9">
    <source>
        <dbReference type="ARBA" id="ARBA00023180"/>
    </source>
</evidence>
<dbReference type="Proteomes" id="UP000007648">
    <property type="component" value="Unassembled WGS sequence"/>
</dbReference>
<dbReference type="PROSITE" id="PS50853">
    <property type="entry name" value="FN3"/>
    <property type="match status" value="1"/>
</dbReference>
<feature type="domain" description="Fibronectin type-III" evidence="11">
    <location>
        <begin position="129"/>
        <end position="226"/>
    </location>
</feature>
<name>G3VWN1_SARHA</name>
<evidence type="ECO:0000256" key="8">
    <source>
        <dbReference type="ARBA" id="ARBA00023170"/>
    </source>
</evidence>
<reference evidence="12" key="2">
    <citation type="submission" date="2025-08" db="UniProtKB">
        <authorList>
            <consortium name="Ensembl"/>
        </authorList>
    </citation>
    <scope>IDENTIFICATION</scope>
</reference>
<keyword evidence="9" id="KW-0325">Glycoprotein</keyword>
<keyword evidence="13" id="KW-1185">Reference proteome</keyword>
<dbReference type="PANTHER" id="PTHR48423">
    <property type="entry name" value="INTERLEUKIN-27 RECEPTOR SUBUNIT ALPHA"/>
    <property type="match status" value="1"/>
</dbReference>
<evidence type="ECO:0000256" key="4">
    <source>
        <dbReference type="ARBA" id="ARBA00022729"/>
    </source>
</evidence>
<dbReference type="HOGENOM" id="CLU_029854_0_0_1"/>
<protein>
    <recommendedName>
        <fullName evidence="11">Fibronectin type-III domain-containing protein</fullName>
    </recommendedName>
</protein>
<dbReference type="InterPro" id="IPR036116">
    <property type="entry name" value="FN3_sf"/>
</dbReference>
<keyword evidence="8" id="KW-0675">Receptor</keyword>
<evidence type="ECO:0000256" key="7">
    <source>
        <dbReference type="ARBA" id="ARBA00023136"/>
    </source>
</evidence>
<keyword evidence="7" id="KW-0472">Membrane</keyword>
<feature type="signal peptide" evidence="10">
    <location>
        <begin position="1"/>
        <end position="23"/>
    </location>
</feature>
<feature type="chain" id="PRO_5029571666" description="Fibronectin type-III domain-containing protein" evidence="10">
    <location>
        <begin position="24"/>
        <end position="381"/>
    </location>
</feature>
<dbReference type="Gene3D" id="2.60.40.10">
    <property type="entry name" value="Immunoglobulins"/>
    <property type="match status" value="2"/>
</dbReference>
<reference evidence="12 13" key="1">
    <citation type="journal article" date="2011" name="Proc. Natl. Acad. Sci. U.S.A.">
        <title>Genetic diversity and population structure of the endangered marsupial Sarcophilus harrisii (Tasmanian devil).</title>
        <authorList>
            <person name="Miller W."/>
            <person name="Hayes V.M."/>
            <person name="Ratan A."/>
            <person name="Petersen D.C."/>
            <person name="Wittekindt N.E."/>
            <person name="Miller J."/>
            <person name="Walenz B."/>
            <person name="Knight J."/>
            <person name="Qi J."/>
            <person name="Zhao F."/>
            <person name="Wang Q."/>
            <person name="Bedoya-Reina O.C."/>
            <person name="Katiyar N."/>
            <person name="Tomsho L.P."/>
            <person name="Kasson L.M."/>
            <person name="Hardie R.A."/>
            <person name="Woodbridge P."/>
            <person name="Tindall E.A."/>
            <person name="Bertelsen M.F."/>
            <person name="Dixon D."/>
            <person name="Pyecroft S."/>
            <person name="Helgen K.M."/>
            <person name="Lesk A.M."/>
            <person name="Pringle T.H."/>
            <person name="Patterson N."/>
            <person name="Zhang Y."/>
            <person name="Kreiss A."/>
            <person name="Woods G.M."/>
            <person name="Jones M.E."/>
            <person name="Schuster S.C."/>
        </authorList>
    </citation>
    <scope>NUCLEOTIDE SEQUENCE [LARGE SCALE GENOMIC DNA]</scope>
</reference>